<dbReference type="InterPro" id="IPR001534">
    <property type="entry name" value="Transthyretin-like"/>
</dbReference>
<sequence length="157" mass="17562">MKVVIHFFLISSCYGGLSDWVPDTVFGYRQSVGVQGKVICNGKPLKNVGLLLEELGTSDTLLSHSVSSESGSFRLSGTGQGWFRLRTRLYFLHRCNYNGPCAAMTYKNIPSDYAVYGRKDKLVKFFDVVMDVSNTTRKTGAAYDCRFDPRSGKFTEL</sequence>
<comment type="caution">
    <text evidence="6">The sequence shown here is derived from an EMBL/GenBank/DDBJ whole genome shotgun (WGS) entry which is preliminary data.</text>
</comment>
<gene>
    <name evidence="6" type="primary">Acey_s0458.g1828</name>
    <name evidence="6" type="ORF">Y032_0458g1828</name>
</gene>
<comment type="similarity">
    <text evidence="2">Belongs to the nematode transthyretin-like family.</text>
</comment>
<dbReference type="Gene3D" id="2.60.40.3330">
    <property type="match status" value="1"/>
</dbReference>
<reference evidence="7" key="1">
    <citation type="journal article" date="2015" name="Nat. Genet.">
        <title>The genome and transcriptome of the zoonotic hookworm Ancylostoma ceylanicum identify infection-specific gene families.</title>
        <authorList>
            <person name="Schwarz E.M."/>
            <person name="Hu Y."/>
            <person name="Antoshechkin I."/>
            <person name="Miller M.M."/>
            <person name="Sternberg P.W."/>
            <person name="Aroian R.V."/>
        </authorList>
    </citation>
    <scope>NUCLEOTIDE SEQUENCE</scope>
    <source>
        <strain evidence="7">HY135</strain>
    </source>
</reference>
<keyword evidence="4 5" id="KW-0732">Signal</keyword>
<evidence type="ECO:0000256" key="5">
    <source>
        <dbReference type="SAM" id="SignalP"/>
    </source>
</evidence>
<keyword evidence="3" id="KW-0964">Secreted</keyword>
<name>A0A016WY42_9BILA</name>
<accession>A0A016WY42</accession>
<dbReference type="OrthoDB" id="5826973at2759"/>
<keyword evidence="7" id="KW-1185">Reference proteome</keyword>
<proteinExistence type="inferred from homology"/>
<evidence type="ECO:0000256" key="2">
    <source>
        <dbReference type="ARBA" id="ARBA00010112"/>
    </source>
</evidence>
<evidence type="ECO:0000256" key="3">
    <source>
        <dbReference type="ARBA" id="ARBA00022525"/>
    </source>
</evidence>
<protein>
    <recommendedName>
        <fullName evidence="8">Transthyretin-like family protein</fullName>
    </recommendedName>
</protein>
<dbReference type="GO" id="GO:0009986">
    <property type="term" value="C:cell surface"/>
    <property type="evidence" value="ECO:0007669"/>
    <property type="project" value="InterPro"/>
</dbReference>
<evidence type="ECO:0000313" key="7">
    <source>
        <dbReference type="Proteomes" id="UP000024635"/>
    </source>
</evidence>
<comment type="subcellular location">
    <subcellularLocation>
        <location evidence="1">Secreted</location>
    </subcellularLocation>
</comment>
<evidence type="ECO:0000256" key="1">
    <source>
        <dbReference type="ARBA" id="ARBA00004613"/>
    </source>
</evidence>
<dbReference type="AlphaFoldDB" id="A0A016WY42"/>
<dbReference type="GO" id="GO:0005576">
    <property type="term" value="C:extracellular region"/>
    <property type="evidence" value="ECO:0007669"/>
    <property type="project" value="UniProtKB-SubCell"/>
</dbReference>
<evidence type="ECO:0008006" key="8">
    <source>
        <dbReference type="Google" id="ProtNLM"/>
    </source>
</evidence>
<dbReference type="PANTHER" id="PTHR21700">
    <property type="entry name" value="TRANSTHYRETIN-LIKE FAMILY PROTEIN-RELATED"/>
    <property type="match status" value="1"/>
</dbReference>
<dbReference type="Proteomes" id="UP000024635">
    <property type="component" value="Unassembled WGS sequence"/>
</dbReference>
<organism evidence="6 7">
    <name type="scientific">Ancylostoma ceylanicum</name>
    <dbReference type="NCBI Taxonomy" id="53326"/>
    <lineage>
        <taxon>Eukaryota</taxon>
        <taxon>Metazoa</taxon>
        <taxon>Ecdysozoa</taxon>
        <taxon>Nematoda</taxon>
        <taxon>Chromadorea</taxon>
        <taxon>Rhabditida</taxon>
        <taxon>Rhabditina</taxon>
        <taxon>Rhabditomorpha</taxon>
        <taxon>Strongyloidea</taxon>
        <taxon>Ancylostomatidae</taxon>
        <taxon>Ancylostomatinae</taxon>
        <taxon>Ancylostoma</taxon>
    </lineage>
</organism>
<evidence type="ECO:0000313" key="6">
    <source>
        <dbReference type="EMBL" id="EYC44535.1"/>
    </source>
</evidence>
<feature type="signal peptide" evidence="5">
    <location>
        <begin position="1"/>
        <end position="15"/>
    </location>
</feature>
<dbReference type="STRING" id="53326.A0A016WY42"/>
<dbReference type="EMBL" id="JARK01000058">
    <property type="protein sequence ID" value="EYC44535.1"/>
    <property type="molecule type" value="Genomic_DNA"/>
</dbReference>
<dbReference type="InterPro" id="IPR038479">
    <property type="entry name" value="Transthyretin-like_sf"/>
</dbReference>
<feature type="chain" id="PRO_5012994723" description="Transthyretin-like family protein" evidence="5">
    <location>
        <begin position="16"/>
        <end position="157"/>
    </location>
</feature>
<evidence type="ECO:0000256" key="4">
    <source>
        <dbReference type="ARBA" id="ARBA00022729"/>
    </source>
</evidence>
<dbReference type="PANTHER" id="PTHR21700:SF24">
    <property type="entry name" value="TRANSTHYRETIN-LIKE FAMILY PROTEIN"/>
    <property type="match status" value="1"/>
</dbReference>
<dbReference type="Pfam" id="PF01060">
    <property type="entry name" value="TTR-52"/>
    <property type="match status" value="1"/>
</dbReference>